<dbReference type="OrthoDB" id="6596403at2759"/>
<keyword evidence="2" id="KW-1185">Reference proteome</keyword>
<dbReference type="EMBL" id="VUJU01003789">
    <property type="protein sequence ID" value="KAF0756682.1"/>
    <property type="molecule type" value="Genomic_DNA"/>
</dbReference>
<gene>
    <name evidence="1" type="ORF">FWK35_00020027</name>
</gene>
<evidence type="ECO:0000313" key="1">
    <source>
        <dbReference type="EMBL" id="KAF0756682.1"/>
    </source>
</evidence>
<sequence>MKKNLVAIVFNEKWSLLQHSTFYLPSQHPGLQVCGMNYDVGQKLSLCPPLGLGVNFEVTTIQTRSRMYGCANLEKDTVISATPLMNLWLERPVETSVHGHCDNKTNMDHFMFECLSKYEPEEGEKIVGKKGWNYIKLIERNTPYLNNETVRTLFYRCAVYDVHDSPVEGIKIIRMAISEERTRHNMNTDQCLGLSTTMGQDRLPFLAEGKRLWPNGSMYIYMLGGSFLDQANPK</sequence>
<organism evidence="1 2">
    <name type="scientific">Aphis craccivora</name>
    <name type="common">Cowpea aphid</name>
    <dbReference type="NCBI Taxonomy" id="307492"/>
    <lineage>
        <taxon>Eukaryota</taxon>
        <taxon>Metazoa</taxon>
        <taxon>Ecdysozoa</taxon>
        <taxon>Arthropoda</taxon>
        <taxon>Hexapoda</taxon>
        <taxon>Insecta</taxon>
        <taxon>Pterygota</taxon>
        <taxon>Neoptera</taxon>
        <taxon>Paraneoptera</taxon>
        <taxon>Hemiptera</taxon>
        <taxon>Sternorrhyncha</taxon>
        <taxon>Aphidomorpha</taxon>
        <taxon>Aphidoidea</taxon>
        <taxon>Aphididae</taxon>
        <taxon>Aphidini</taxon>
        <taxon>Aphis</taxon>
        <taxon>Aphis</taxon>
    </lineage>
</organism>
<reference evidence="1 2" key="1">
    <citation type="submission" date="2019-08" db="EMBL/GenBank/DDBJ databases">
        <title>Whole genome of Aphis craccivora.</title>
        <authorList>
            <person name="Voronova N.V."/>
            <person name="Shulinski R.S."/>
            <person name="Bandarenka Y.V."/>
            <person name="Zhorov D.G."/>
            <person name="Warner D."/>
        </authorList>
    </citation>
    <scope>NUCLEOTIDE SEQUENCE [LARGE SCALE GENOMIC DNA]</scope>
    <source>
        <strain evidence="1">180601</strain>
        <tissue evidence="1">Whole Body</tissue>
    </source>
</reference>
<dbReference type="AlphaFoldDB" id="A0A6G0YIQ4"/>
<comment type="caution">
    <text evidence="1">The sequence shown here is derived from an EMBL/GenBank/DDBJ whole genome shotgun (WGS) entry which is preliminary data.</text>
</comment>
<proteinExistence type="predicted"/>
<dbReference type="Proteomes" id="UP000478052">
    <property type="component" value="Unassembled WGS sequence"/>
</dbReference>
<accession>A0A6G0YIQ4</accession>
<protein>
    <submittedName>
        <fullName evidence="1">Uncharacterized protein</fullName>
    </submittedName>
</protein>
<name>A0A6G0YIQ4_APHCR</name>
<evidence type="ECO:0000313" key="2">
    <source>
        <dbReference type="Proteomes" id="UP000478052"/>
    </source>
</evidence>